<feature type="domain" description="AMP-dependent ligase C-terminal" evidence="2">
    <location>
        <begin position="337"/>
        <end position="415"/>
    </location>
</feature>
<dbReference type="Pfam" id="PF14535">
    <property type="entry name" value="AMP-binding_C_2"/>
    <property type="match status" value="1"/>
</dbReference>
<dbReference type="AlphaFoldDB" id="A0A0D2J9L2"/>
<protein>
    <recommendedName>
        <fullName evidence="5">Phenylacetate--CoA ligase</fullName>
    </recommendedName>
</protein>
<comment type="caution">
    <text evidence="3">The sequence shown here is derived from an EMBL/GenBank/DDBJ whole genome shotgun (WGS) entry which is preliminary data.</text>
</comment>
<keyword evidence="4" id="KW-1185">Reference proteome</keyword>
<name>A0A0D2J9L2_9BACT</name>
<accession>A0A0D2J9L2</accession>
<dbReference type="InParanoid" id="A0A0D2J9L2"/>
<evidence type="ECO:0000313" key="4">
    <source>
        <dbReference type="Proteomes" id="UP000032233"/>
    </source>
</evidence>
<organism evidence="3 4">
    <name type="scientific">Dethiosulfatarculus sandiegensis</name>
    <dbReference type="NCBI Taxonomy" id="1429043"/>
    <lineage>
        <taxon>Bacteria</taxon>
        <taxon>Pseudomonadati</taxon>
        <taxon>Thermodesulfobacteriota</taxon>
        <taxon>Desulfarculia</taxon>
        <taxon>Desulfarculales</taxon>
        <taxon>Desulfarculaceae</taxon>
        <taxon>Dethiosulfatarculus</taxon>
    </lineage>
</organism>
<dbReference type="OrthoDB" id="5484550at2"/>
<dbReference type="STRING" id="1429043.X474_19490"/>
<dbReference type="InterPro" id="IPR045851">
    <property type="entry name" value="AMP-bd_C_sf"/>
</dbReference>
<dbReference type="Gene3D" id="3.30.300.30">
    <property type="match status" value="1"/>
</dbReference>
<dbReference type="PANTHER" id="PTHR43845:SF1">
    <property type="entry name" value="BLR5969 PROTEIN"/>
    <property type="match status" value="1"/>
</dbReference>
<dbReference type="InterPro" id="IPR042099">
    <property type="entry name" value="ANL_N_sf"/>
</dbReference>
<dbReference type="Proteomes" id="UP000032233">
    <property type="component" value="Unassembled WGS sequence"/>
</dbReference>
<dbReference type="PANTHER" id="PTHR43845">
    <property type="entry name" value="BLR5969 PROTEIN"/>
    <property type="match status" value="1"/>
</dbReference>
<sequence length="427" mass="47289">MPDMNRSKGFYLPKLETMSPDARQEYLDKKTQEIVAHAYEKAPFFRELMKKQGALPQDIKTVADLSGLPVTEKAELVRLQRENLPFGGFCADKMEGLRRVYVSPGPIYEPCEAVLEDTRWSQAFFAAGFRKGDLAQVTFNFNMVPFAFMLDEALNQMGCKSVPTGVGNTEIQVQVLKDLQVEAYVGTPSFLSALAERAEQMGLDLQEDLNLKVAFVAAEMLPESLRESLQTRLGMMIRQSYGTADVGCLSYECPLTGGMHFAQDCVVEVVDPETGQPVAEGEMGEVVATVFNKTYPLIRFGTGDLSAYTTETCECGRTAPKLTRIMGRVDQVTKIKGMFVHPGSVTQMSARFEQISACQLVVTRENNQDVMTLVCELADESGATEEFAAEVMDAMKEFLRLKGRVEVTAKGTLAEGCEVISDKRVWD</sequence>
<reference evidence="3 4" key="1">
    <citation type="submission" date="2013-11" db="EMBL/GenBank/DDBJ databases">
        <title>Metagenomic analysis of a methanogenic consortium involved in long chain n-alkane degradation.</title>
        <authorList>
            <person name="Davidova I.A."/>
            <person name="Callaghan A.V."/>
            <person name="Wawrik B."/>
            <person name="Pruitt S."/>
            <person name="Marks C."/>
            <person name="Duncan K.E."/>
            <person name="Suflita J.M."/>
        </authorList>
    </citation>
    <scope>NUCLEOTIDE SEQUENCE [LARGE SCALE GENOMIC DNA]</scope>
    <source>
        <strain evidence="3 4">SPR</strain>
    </source>
</reference>
<dbReference type="Gene3D" id="3.40.50.12780">
    <property type="entry name" value="N-terminal domain of ligase-like"/>
    <property type="match status" value="1"/>
</dbReference>
<dbReference type="InterPro" id="IPR000873">
    <property type="entry name" value="AMP-dep_synth/lig_dom"/>
</dbReference>
<evidence type="ECO:0000313" key="3">
    <source>
        <dbReference type="EMBL" id="KIX12386.1"/>
    </source>
</evidence>
<feature type="domain" description="AMP-dependent synthetase/ligase" evidence="1">
    <location>
        <begin position="171"/>
        <end position="287"/>
    </location>
</feature>
<gene>
    <name evidence="3" type="ORF">X474_19490</name>
</gene>
<dbReference type="RefSeq" id="WP_044350745.1">
    <property type="nucleotide sequence ID" value="NZ_AZAC01000033.1"/>
</dbReference>
<dbReference type="Pfam" id="PF00501">
    <property type="entry name" value="AMP-binding"/>
    <property type="match status" value="1"/>
</dbReference>
<evidence type="ECO:0000259" key="1">
    <source>
        <dbReference type="Pfam" id="PF00501"/>
    </source>
</evidence>
<proteinExistence type="predicted"/>
<dbReference type="InterPro" id="IPR028154">
    <property type="entry name" value="AMP-dep_Lig_C"/>
</dbReference>
<evidence type="ECO:0008006" key="5">
    <source>
        <dbReference type="Google" id="ProtNLM"/>
    </source>
</evidence>
<dbReference type="SUPFAM" id="SSF56801">
    <property type="entry name" value="Acetyl-CoA synthetase-like"/>
    <property type="match status" value="1"/>
</dbReference>
<evidence type="ECO:0000259" key="2">
    <source>
        <dbReference type="Pfam" id="PF14535"/>
    </source>
</evidence>
<dbReference type="PATRIC" id="fig|1429043.3.peg.4130"/>
<dbReference type="EMBL" id="AZAC01000033">
    <property type="protein sequence ID" value="KIX12386.1"/>
    <property type="molecule type" value="Genomic_DNA"/>
</dbReference>